<dbReference type="InterPro" id="IPR014721">
    <property type="entry name" value="Ribsml_uS5_D2-typ_fold_subgr"/>
</dbReference>
<accession>A0A5B9D5F4</accession>
<evidence type="ECO:0000256" key="1">
    <source>
        <dbReference type="SAM" id="Coils"/>
    </source>
</evidence>
<dbReference type="Gene3D" id="3.30.565.10">
    <property type="entry name" value="Histidine kinase-like ATPase, C-terminal domain"/>
    <property type="match status" value="1"/>
</dbReference>
<dbReference type="PANTHER" id="PTHR48444:SF1">
    <property type="entry name" value="DNA TOPOISOMERASE 6 SUBUNIT B"/>
    <property type="match status" value="1"/>
</dbReference>
<dbReference type="Pfam" id="PF09239">
    <property type="entry name" value="Topo-VIb_trans"/>
    <property type="match status" value="1"/>
</dbReference>
<evidence type="ECO:0000256" key="2">
    <source>
        <dbReference type="SAM" id="MobiDB-lite"/>
    </source>
</evidence>
<keyword evidence="1" id="KW-0175">Coiled coil</keyword>
<dbReference type="PANTHER" id="PTHR48444">
    <property type="entry name" value="DNA TOPOISOMERASE 6 SUBUNIT B"/>
    <property type="match status" value="1"/>
</dbReference>
<dbReference type="RefSeq" id="WP_147661291.1">
    <property type="nucleotide sequence ID" value="NZ_CP042905.2"/>
</dbReference>
<feature type="compositionally biased region" description="Polar residues" evidence="2">
    <location>
        <begin position="988"/>
        <end position="999"/>
    </location>
</feature>
<dbReference type="Gene3D" id="3.30.230.10">
    <property type="match status" value="1"/>
</dbReference>
<proteinExistence type="predicted"/>
<dbReference type="Proteomes" id="UP000321408">
    <property type="component" value="Chromosome"/>
</dbReference>
<feature type="compositionally biased region" description="Low complexity" evidence="2">
    <location>
        <begin position="1000"/>
        <end position="1012"/>
    </location>
</feature>
<evidence type="ECO:0000313" key="4">
    <source>
        <dbReference type="EMBL" id="QEE14334.1"/>
    </source>
</evidence>
<sequence>MAKSKASSSDTGTIKQGSIAEFMRKRTQLVGFDFGLNKHTQYAIEFLDNSLDAVESFQWKMGRTALEYEFKLKDDLLLENFSYLGGGVSEEDVKNFDRELANSGVDDEGEELSEDGLIQVEADELSDKVIIEGKKEAETRKKKEDIVEDDEEAKKLRKLRKKAKDLEQEVQDIMWGLDGYLFPIKALVEREPFVLIQLTEREAKAVYADISKKNKEVFEYNFEIFDNGSGMAPDDLGKFGKYLASSKSHKLKQTRGSQGFGSPSAFSDAQNTTGKPIKVVSKNYNQLYGICSEFYTTSKNNKEYVVPPTEVDCFFEHGTYVELSYLNVKYKRGYIDKYIEQTALTNPHITLIYLDPLGNEKIYPRRVRRFPREPVYALPHPSSTNIGDFQDLLRSSQNLTVSAFMQDNFVRISSSLAREIIKQSEASLENDLGLLNLNHGFITWNKSPGQLYYLRYEPRIFGRSQKKRDKLITYKIDSEFEIEKYWEIVKPLNKAHSSIAAKSRKIRKFRKENIKVVDKKKNKEIKKKISDIQKEIEVDKKTIEKLKQSLIKTVKQFSFIPGKNEIQEIKTTDKFEEMVKELLISKSKPNSLSQKQIESLFIVFKAQKYMAPPNEPAVPIGANILETTLLKEFNLSLSHRIDIFGHYERKITKLGKKEEALFTNRILTKFRKEPYYNDEFSIKNLHLSDDENIQLYDEFFQIFDALHTQEEDFICGHTRPPTSGKGLAFVVEAAVAISPKITGGKQAQNILMRYVNRTPKMRDNSDCAIWKGVQSVKWKNYKLDTFDNKIPKGNIRILVNVSGPYVHLMFKSQAKNALAEDEDLLKEIKMCLEVIGRKIRLFENRRIKRQDRKRRSKTIEKYIPIFVNSLISIVNRTEGYQTITAKNLESRLLDRLEGRIEQTPEEIEAERLRKEKEEEIQSEFLKAKELSEHKEVKTDEVSISVPSSEISEKADQKVSNISAKPEIRRRKPGSIPIKVKSIDDRMKSISTKPTPQKNLSSYSTRNNQSSSRPGMKKLSVRKKIESAKKSQTTIPISPPTRQPFQARKLIKPKSKISIISKSLILEKCPNDAWFNIKDMIKILEITDLRDARFLQIKLKQLTQGKNLLIAIKSGKTYWKKNTK</sequence>
<evidence type="ECO:0000313" key="5">
    <source>
        <dbReference type="Proteomes" id="UP000321408"/>
    </source>
</evidence>
<dbReference type="GO" id="GO:0003918">
    <property type="term" value="F:DNA topoisomerase type II (double strand cut, ATP-hydrolyzing) activity"/>
    <property type="evidence" value="ECO:0007669"/>
    <property type="project" value="InterPro"/>
</dbReference>
<dbReference type="InterPro" id="IPR036890">
    <property type="entry name" value="HATPase_C_sf"/>
</dbReference>
<feature type="coiled-coil region" evidence="1">
    <location>
        <begin position="522"/>
        <end position="549"/>
    </location>
</feature>
<dbReference type="Gene3D" id="1.10.8.50">
    <property type="match status" value="1"/>
</dbReference>
<dbReference type="InterPro" id="IPR015320">
    <property type="entry name" value="TopoVI_B_transducer"/>
</dbReference>
<name>A0A5B9D5F4_9ARCH</name>
<reference evidence="4 5" key="1">
    <citation type="journal article" date="2020" name="Nature">
        <title>Isolation of an archaeon at the prokaryote-eukaryote interface.</title>
        <authorList>
            <person name="Imachi H."/>
            <person name="Nobu M.K."/>
            <person name="Nakahara N."/>
            <person name="Morono Y."/>
            <person name="Ogawara M."/>
            <person name="Takaki Y."/>
            <person name="Takano Y."/>
            <person name="Uematsu K."/>
            <person name="Ikuta T."/>
            <person name="Ito M."/>
            <person name="Matsui Y."/>
            <person name="Miyazaki M."/>
            <person name="Murata K."/>
            <person name="Saito Y."/>
            <person name="Sakai S."/>
            <person name="Song C."/>
            <person name="Tasumi E."/>
            <person name="Yamanaka Y."/>
            <person name="Yamaguchi T."/>
            <person name="Kamagata Y."/>
            <person name="Tamaki H."/>
            <person name="Takai K."/>
        </authorList>
    </citation>
    <scope>NUCLEOTIDE SEQUENCE [LARGE SCALE GENOMIC DNA]</scope>
    <source>
        <strain evidence="4 5">MK-D1</strain>
    </source>
</reference>
<protein>
    <submittedName>
        <fullName evidence="4">ATP-binding protein</fullName>
    </submittedName>
</protein>
<dbReference type="InterPro" id="IPR020568">
    <property type="entry name" value="Ribosomal_Su5_D2-typ_SF"/>
</dbReference>
<dbReference type="AlphaFoldDB" id="A0A5B9D5F4"/>
<feature type="coiled-coil region" evidence="1">
    <location>
        <begin position="149"/>
        <end position="176"/>
    </location>
</feature>
<reference evidence="4 5" key="2">
    <citation type="journal article" date="2024" name="Int. J. Syst. Evol. Microbiol.">
        <title>Promethearchaeum syntrophicum gen. nov., sp. nov., an anaerobic, obligately syntrophic archaeon, the first isolate of the lineage 'Asgard' archaea, and proposal of the new archaeal phylum Promethearchaeota phyl. nov. and kingdom Promethearchaeati regn. nov.</title>
        <authorList>
            <person name="Imachi H."/>
            <person name="Nobu M.K."/>
            <person name="Kato S."/>
            <person name="Takaki Y."/>
            <person name="Miyazaki M."/>
            <person name="Miyata M."/>
            <person name="Ogawara M."/>
            <person name="Saito Y."/>
            <person name="Sakai S."/>
            <person name="Tahara Y.O."/>
            <person name="Takano Y."/>
            <person name="Tasumi E."/>
            <person name="Uematsu K."/>
            <person name="Yoshimura T."/>
            <person name="Itoh T."/>
            <person name="Ohkuma M."/>
            <person name="Takai K."/>
        </authorList>
    </citation>
    <scope>NUCLEOTIDE SEQUENCE [LARGE SCALE GENOMIC DNA]</scope>
    <source>
        <strain evidence="4 5">MK-D1</strain>
    </source>
</reference>
<dbReference type="GO" id="GO:0003677">
    <property type="term" value="F:DNA binding"/>
    <property type="evidence" value="ECO:0007669"/>
    <property type="project" value="InterPro"/>
</dbReference>
<dbReference type="Pfam" id="PF13589">
    <property type="entry name" value="HATPase_c_3"/>
    <property type="match status" value="1"/>
</dbReference>
<feature type="region of interest" description="Disordered" evidence="2">
    <location>
        <begin position="947"/>
        <end position="1041"/>
    </location>
</feature>
<keyword evidence="4" id="KW-0547">Nucleotide-binding</keyword>
<dbReference type="KEGG" id="psyt:DSAG12_00147"/>
<keyword evidence="5" id="KW-1185">Reference proteome</keyword>
<dbReference type="GeneID" id="41328151"/>
<dbReference type="SUPFAM" id="SSF54211">
    <property type="entry name" value="Ribosomal protein S5 domain 2-like"/>
    <property type="match status" value="1"/>
</dbReference>
<evidence type="ECO:0000259" key="3">
    <source>
        <dbReference type="Pfam" id="PF09239"/>
    </source>
</evidence>
<keyword evidence="4" id="KW-0067">ATP-binding</keyword>
<dbReference type="GO" id="GO:0006265">
    <property type="term" value="P:DNA topological change"/>
    <property type="evidence" value="ECO:0007669"/>
    <property type="project" value="InterPro"/>
</dbReference>
<organism evidence="4 5">
    <name type="scientific">Promethearchaeum syntrophicum</name>
    <dbReference type="NCBI Taxonomy" id="2594042"/>
    <lineage>
        <taxon>Archaea</taxon>
        <taxon>Promethearchaeati</taxon>
        <taxon>Promethearchaeota</taxon>
        <taxon>Promethearchaeia</taxon>
        <taxon>Promethearchaeales</taxon>
        <taxon>Promethearchaeaceae</taxon>
        <taxon>Promethearchaeum</taxon>
    </lineage>
</organism>
<dbReference type="EMBL" id="CP042905">
    <property type="protein sequence ID" value="QEE14334.1"/>
    <property type="molecule type" value="Genomic_DNA"/>
</dbReference>
<feature type="domain" description="DNA topoisomerase VI subunit B transducer" evidence="3">
    <location>
        <begin position="709"/>
        <end position="854"/>
    </location>
</feature>
<gene>
    <name evidence="4" type="ORF">DSAG12_00147</name>
</gene>
<dbReference type="OrthoDB" id="65493at2157"/>
<dbReference type="SUPFAM" id="SSF55874">
    <property type="entry name" value="ATPase domain of HSP90 chaperone/DNA topoisomerase II/histidine kinase"/>
    <property type="match status" value="1"/>
</dbReference>